<dbReference type="InterPro" id="IPR016197">
    <property type="entry name" value="Chromo-like_dom_sf"/>
</dbReference>
<dbReference type="AlphaFoldDB" id="A0A9D4XGA4"/>
<gene>
    <name evidence="2" type="ORF">KIW84_043852</name>
</gene>
<dbReference type="InterPro" id="IPR000953">
    <property type="entry name" value="Chromo/chromo_shadow_dom"/>
</dbReference>
<proteinExistence type="predicted"/>
<organism evidence="2 3">
    <name type="scientific">Pisum sativum</name>
    <name type="common">Garden pea</name>
    <name type="synonym">Lathyrus oleraceus</name>
    <dbReference type="NCBI Taxonomy" id="3888"/>
    <lineage>
        <taxon>Eukaryota</taxon>
        <taxon>Viridiplantae</taxon>
        <taxon>Streptophyta</taxon>
        <taxon>Embryophyta</taxon>
        <taxon>Tracheophyta</taxon>
        <taxon>Spermatophyta</taxon>
        <taxon>Magnoliopsida</taxon>
        <taxon>eudicotyledons</taxon>
        <taxon>Gunneridae</taxon>
        <taxon>Pentapetalae</taxon>
        <taxon>rosids</taxon>
        <taxon>fabids</taxon>
        <taxon>Fabales</taxon>
        <taxon>Fabaceae</taxon>
        <taxon>Papilionoideae</taxon>
        <taxon>50 kb inversion clade</taxon>
        <taxon>NPAAA clade</taxon>
        <taxon>Hologalegina</taxon>
        <taxon>IRL clade</taxon>
        <taxon>Fabeae</taxon>
        <taxon>Lathyrus</taxon>
    </lineage>
</organism>
<feature type="domain" description="Chromo" evidence="1">
    <location>
        <begin position="157"/>
        <end position="205"/>
    </location>
</feature>
<dbReference type="Proteomes" id="UP001058974">
    <property type="component" value="Chromosome 4"/>
</dbReference>
<dbReference type="SUPFAM" id="SSF54160">
    <property type="entry name" value="Chromo domain-like"/>
    <property type="match status" value="1"/>
</dbReference>
<evidence type="ECO:0000313" key="3">
    <source>
        <dbReference type="Proteomes" id="UP001058974"/>
    </source>
</evidence>
<accession>A0A9D4XGA4</accession>
<evidence type="ECO:0000259" key="1">
    <source>
        <dbReference type="PROSITE" id="PS50013"/>
    </source>
</evidence>
<name>A0A9D4XGA4_PEA</name>
<keyword evidence="3" id="KW-1185">Reference proteome</keyword>
<dbReference type="PROSITE" id="PS50013">
    <property type="entry name" value="CHROMO_2"/>
    <property type="match status" value="1"/>
</dbReference>
<dbReference type="Gene3D" id="2.40.50.40">
    <property type="match status" value="1"/>
</dbReference>
<reference evidence="2 3" key="1">
    <citation type="journal article" date="2022" name="Nat. Genet.">
        <title>Improved pea reference genome and pan-genome highlight genomic features and evolutionary characteristics.</title>
        <authorList>
            <person name="Yang T."/>
            <person name="Liu R."/>
            <person name="Luo Y."/>
            <person name="Hu S."/>
            <person name="Wang D."/>
            <person name="Wang C."/>
            <person name="Pandey M.K."/>
            <person name="Ge S."/>
            <person name="Xu Q."/>
            <person name="Li N."/>
            <person name="Li G."/>
            <person name="Huang Y."/>
            <person name="Saxena R.K."/>
            <person name="Ji Y."/>
            <person name="Li M."/>
            <person name="Yan X."/>
            <person name="He Y."/>
            <person name="Liu Y."/>
            <person name="Wang X."/>
            <person name="Xiang C."/>
            <person name="Varshney R.K."/>
            <person name="Ding H."/>
            <person name="Gao S."/>
            <person name="Zong X."/>
        </authorList>
    </citation>
    <scope>NUCLEOTIDE SEQUENCE [LARGE SCALE GENOMIC DNA]</scope>
    <source>
        <strain evidence="2 3">cv. Zhongwan 6</strain>
    </source>
</reference>
<dbReference type="InterPro" id="IPR002156">
    <property type="entry name" value="RNaseH_domain"/>
</dbReference>
<dbReference type="PANTHER" id="PTHR46148">
    <property type="entry name" value="CHROMO DOMAIN-CONTAINING PROTEIN"/>
    <property type="match status" value="1"/>
</dbReference>
<protein>
    <recommendedName>
        <fullName evidence="1">Chromo domain-containing protein</fullName>
    </recommendedName>
</protein>
<dbReference type="SMART" id="SM00298">
    <property type="entry name" value="CHROMO"/>
    <property type="match status" value="1"/>
</dbReference>
<dbReference type="InterPro" id="IPR023780">
    <property type="entry name" value="Chromo_domain"/>
</dbReference>
<dbReference type="Gramene" id="Psat04G0385200-T1">
    <property type="protein sequence ID" value="KAI5419853.1"/>
    <property type="gene ID" value="KIW84_043852"/>
</dbReference>
<dbReference type="PANTHER" id="PTHR46148:SF52">
    <property type="entry name" value="OS04G0603800 PROTEIN"/>
    <property type="match status" value="1"/>
</dbReference>
<sequence length="324" mass="37395">MKTTPFKALYGRTPPVLIRGDAQVSAVDEVNKLTAERNVMIRELQEQLLKAQDVMRNQANKHRREVEYEVGDMVFLKIQPYKLKKLANRVNQKLSPRFYGPYEILQKLGAVAYKLKLPEDTRVHPVFHVSLLKKAVAPNVEPQPLPSCMNEEWHLEPVPEEVRETRRNESGEFEVLIKWKQLPEFENSWELVEKMKQEFPEFILEDKDNIEGGGIVRYGKVQIRTKSNLWLSPFIIWFYRSQVVFNAVVTSSFQRQKKDISTRDPSLAEVVAIRHALEVAAGLGIENLLLFFDALVVIDSLNDIEMSVSLDLIISDCLMIFSDL</sequence>
<dbReference type="Pfam" id="PF24626">
    <property type="entry name" value="SH3_Tf2-1"/>
    <property type="match status" value="1"/>
</dbReference>
<dbReference type="GO" id="GO:0003676">
    <property type="term" value="F:nucleic acid binding"/>
    <property type="evidence" value="ECO:0007669"/>
    <property type="project" value="InterPro"/>
</dbReference>
<dbReference type="Pfam" id="PF00385">
    <property type="entry name" value="Chromo"/>
    <property type="match status" value="1"/>
</dbReference>
<dbReference type="Pfam" id="PF13456">
    <property type="entry name" value="RVT_3"/>
    <property type="match status" value="1"/>
</dbReference>
<evidence type="ECO:0000313" key="2">
    <source>
        <dbReference type="EMBL" id="KAI5419853.1"/>
    </source>
</evidence>
<dbReference type="GO" id="GO:0004523">
    <property type="term" value="F:RNA-DNA hybrid ribonuclease activity"/>
    <property type="evidence" value="ECO:0007669"/>
    <property type="project" value="InterPro"/>
</dbReference>
<dbReference type="EMBL" id="JAMSHJ010000004">
    <property type="protein sequence ID" value="KAI5419853.1"/>
    <property type="molecule type" value="Genomic_DNA"/>
</dbReference>
<comment type="caution">
    <text evidence="2">The sequence shown here is derived from an EMBL/GenBank/DDBJ whole genome shotgun (WGS) entry which is preliminary data.</text>
</comment>
<dbReference type="InterPro" id="IPR056924">
    <property type="entry name" value="SH3_Tf2-1"/>
</dbReference>